<dbReference type="GeneID" id="94434274"/>
<keyword evidence="3" id="KW-1185">Reference proteome</keyword>
<keyword evidence="1" id="KW-0812">Transmembrane</keyword>
<keyword evidence="1" id="KW-1133">Transmembrane helix</keyword>
<dbReference type="RefSeq" id="XP_067916961.1">
    <property type="nucleotide sequence ID" value="XM_068071063.1"/>
</dbReference>
<dbReference type="VEuPathDB" id="ToxoDB:CSUI_010962"/>
<dbReference type="EMBL" id="MIGC01009036">
    <property type="protein sequence ID" value="PHJ15227.1"/>
    <property type="molecule type" value="Genomic_DNA"/>
</dbReference>
<protein>
    <submittedName>
        <fullName evidence="2">Uncharacterized protein</fullName>
    </submittedName>
</protein>
<reference evidence="2 3" key="1">
    <citation type="journal article" date="2017" name="Int. J. Parasitol.">
        <title>The genome of the protozoan parasite Cystoisospora suis and a reverse vaccinology approach to identify vaccine candidates.</title>
        <authorList>
            <person name="Palmieri N."/>
            <person name="Shrestha A."/>
            <person name="Ruttkowski B."/>
            <person name="Beck T."/>
            <person name="Vogl C."/>
            <person name="Tomley F."/>
            <person name="Blake D.P."/>
            <person name="Joachim A."/>
        </authorList>
    </citation>
    <scope>NUCLEOTIDE SEQUENCE [LARGE SCALE GENOMIC DNA]</scope>
    <source>
        <strain evidence="2 3">Wien I</strain>
    </source>
</reference>
<evidence type="ECO:0000313" key="3">
    <source>
        <dbReference type="Proteomes" id="UP000221165"/>
    </source>
</evidence>
<evidence type="ECO:0000256" key="1">
    <source>
        <dbReference type="SAM" id="Phobius"/>
    </source>
</evidence>
<dbReference type="Proteomes" id="UP000221165">
    <property type="component" value="Unassembled WGS sequence"/>
</dbReference>
<name>A0A2C6KBE6_9APIC</name>
<comment type="caution">
    <text evidence="2">The sequence shown here is derived from an EMBL/GenBank/DDBJ whole genome shotgun (WGS) entry which is preliminary data.</text>
</comment>
<evidence type="ECO:0000313" key="2">
    <source>
        <dbReference type="EMBL" id="PHJ15227.1"/>
    </source>
</evidence>
<accession>A0A2C6KBE6</accession>
<feature type="transmembrane region" description="Helical" evidence="1">
    <location>
        <begin position="21"/>
        <end position="42"/>
    </location>
</feature>
<sequence length="96" mass="10718">MNCESFLRMCKKKKGGFLRECACNVCLDMTCLWLSVVLYMPLCMQSESSSSSVNLLKKKSAIGLYLVKASFMCTSAPIRKGLLSRTSYLSMSSHLQ</sequence>
<dbReference type="AlphaFoldDB" id="A0A2C6KBE6"/>
<proteinExistence type="predicted"/>
<keyword evidence="1" id="KW-0472">Membrane</keyword>
<gene>
    <name evidence="2" type="ORF">CSUI_010962</name>
</gene>
<organism evidence="2 3">
    <name type="scientific">Cystoisospora suis</name>
    <dbReference type="NCBI Taxonomy" id="483139"/>
    <lineage>
        <taxon>Eukaryota</taxon>
        <taxon>Sar</taxon>
        <taxon>Alveolata</taxon>
        <taxon>Apicomplexa</taxon>
        <taxon>Conoidasida</taxon>
        <taxon>Coccidia</taxon>
        <taxon>Eucoccidiorida</taxon>
        <taxon>Eimeriorina</taxon>
        <taxon>Sarcocystidae</taxon>
        <taxon>Cystoisospora</taxon>
    </lineage>
</organism>